<accession>A0A7I7SRH8</accession>
<sequence>MTACADAYPLAFDARNRGPVGTAIAGRRLLSPRRQAGCGVIVAGQYVIVSQPDGRPATGTGKSGTARLW</sequence>
<dbReference type="AlphaFoldDB" id="A0A7I7SRH8"/>
<reference evidence="1 2" key="1">
    <citation type="journal article" date="2019" name="Emerg. Microbes Infect.">
        <title>Comprehensive subspecies identification of 175 nontuberculous mycobacteria species based on 7547 genomic profiles.</title>
        <authorList>
            <person name="Matsumoto Y."/>
            <person name="Kinjo T."/>
            <person name="Motooka D."/>
            <person name="Nabeya D."/>
            <person name="Jung N."/>
            <person name="Uechi K."/>
            <person name="Horii T."/>
            <person name="Iida T."/>
            <person name="Fujita J."/>
            <person name="Nakamura S."/>
        </authorList>
    </citation>
    <scope>NUCLEOTIDE SEQUENCE [LARGE SCALE GENOMIC DNA]</scope>
    <source>
        <strain evidence="1 2">JCM 30395</strain>
    </source>
</reference>
<dbReference type="Proteomes" id="UP000466445">
    <property type="component" value="Chromosome"/>
</dbReference>
<name>A0A7I7SRH8_9MYCO</name>
<dbReference type="EMBL" id="AP022595">
    <property type="protein sequence ID" value="BBY58759.1"/>
    <property type="molecule type" value="Genomic_DNA"/>
</dbReference>
<gene>
    <name evidence="1" type="ORF">MSAR_18950</name>
</gene>
<organism evidence="1 2">
    <name type="scientific">Mycolicibacterium sarraceniae</name>
    <dbReference type="NCBI Taxonomy" id="1534348"/>
    <lineage>
        <taxon>Bacteria</taxon>
        <taxon>Bacillati</taxon>
        <taxon>Actinomycetota</taxon>
        <taxon>Actinomycetes</taxon>
        <taxon>Mycobacteriales</taxon>
        <taxon>Mycobacteriaceae</taxon>
        <taxon>Mycolicibacterium</taxon>
    </lineage>
</organism>
<proteinExistence type="predicted"/>
<protein>
    <submittedName>
        <fullName evidence="1">Uncharacterized protein</fullName>
    </submittedName>
</protein>
<dbReference type="KEGG" id="msar:MSAR_18950"/>
<keyword evidence="2" id="KW-1185">Reference proteome</keyword>
<evidence type="ECO:0000313" key="2">
    <source>
        <dbReference type="Proteomes" id="UP000466445"/>
    </source>
</evidence>
<evidence type="ECO:0000313" key="1">
    <source>
        <dbReference type="EMBL" id="BBY58759.1"/>
    </source>
</evidence>